<dbReference type="EMBL" id="JAGFNK010000270">
    <property type="protein sequence ID" value="KAI9454603.1"/>
    <property type="molecule type" value="Genomic_DNA"/>
</dbReference>
<name>A0ACC0U067_9AGAM</name>
<sequence>MCHCGVRLYSVGVYTKYVFTIDGSFRTITVPPDATSSLMSFLLCCLRLRGPSEGSCKRSHRARCPGSITATDQSILDRVTISTLPDEVLVQIFYLYANDKRIGTNGWHTLVQVCQRWRYVVFASPRSLNLQLVYTGKRPMSEMLDVWPVLPVVAVLTTSSSSGPYVDLWANISAALESEHHHRICGINLFFNRIEHWERWATAMQKPFPALTFLHIDNYNYNVVTSLPDSFLGGSAPLLRHLELRNCPFPGIPKLLLSSNRLVYLSLVDIPDSGYISPQDLGTTLSVMSRLETLRVQFRSRRFPQSRPRSPSTCSVLSALTCLDFEGAHEYLEDLLAQIDAPLVNKIEITFFMDPNFVVPQLHRLISDAEWFKTFDKAFVCLSYRAIRFVAFREEPYTFPDFDLEICFTETDYTFSSLVQVCSSSMPLLSSLVQLEIVDPIILLRREDDTESTQWLELLAPFTAVKDLRLGDQVGRRVCQALEELAKERVTEVLPALQNIFLTGLKPSESVPKLIERFITARQLSGHPVAVYPWRGGEELRYPPRIHDFFMVLP</sequence>
<dbReference type="Proteomes" id="UP001207468">
    <property type="component" value="Unassembled WGS sequence"/>
</dbReference>
<protein>
    <submittedName>
        <fullName evidence="1">Uncharacterized protein</fullName>
    </submittedName>
</protein>
<reference evidence="1" key="1">
    <citation type="submission" date="2021-03" db="EMBL/GenBank/DDBJ databases">
        <title>Evolutionary priming and transition to the ectomycorrhizal habit in an iconic lineage of mushroom-forming fungi: is preadaptation a requirement?</title>
        <authorList>
            <consortium name="DOE Joint Genome Institute"/>
            <person name="Looney B.P."/>
            <person name="Miyauchi S."/>
            <person name="Morin E."/>
            <person name="Drula E."/>
            <person name="Courty P.E."/>
            <person name="Chicoki N."/>
            <person name="Fauchery L."/>
            <person name="Kohler A."/>
            <person name="Kuo A."/>
            <person name="LaButti K."/>
            <person name="Pangilinan J."/>
            <person name="Lipzen A."/>
            <person name="Riley R."/>
            <person name="Andreopoulos W."/>
            <person name="He G."/>
            <person name="Johnson J."/>
            <person name="Barry K.W."/>
            <person name="Grigoriev I.V."/>
            <person name="Nagy L."/>
            <person name="Hibbett D."/>
            <person name="Henrissat B."/>
            <person name="Matheny P.B."/>
            <person name="Labbe J."/>
            <person name="Martin A.F."/>
        </authorList>
    </citation>
    <scope>NUCLEOTIDE SEQUENCE</scope>
    <source>
        <strain evidence="1">BPL698</strain>
    </source>
</reference>
<proteinExistence type="predicted"/>
<accession>A0ACC0U067</accession>
<comment type="caution">
    <text evidence="1">The sequence shown here is derived from an EMBL/GenBank/DDBJ whole genome shotgun (WGS) entry which is preliminary data.</text>
</comment>
<evidence type="ECO:0000313" key="1">
    <source>
        <dbReference type="EMBL" id="KAI9454603.1"/>
    </source>
</evidence>
<organism evidence="1 2">
    <name type="scientific">Russula earlei</name>
    <dbReference type="NCBI Taxonomy" id="71964"/>
    <lineage>
        <taxon>Eukaryota</taxon>
        <taxon>Fungi</taxon>
        <taxon>Dikarya</taxon>
        <taxon>Basidiomycota</taxon>
        <taxon>Agaricomycotina</taxon>
        <taxon>Agaricomycetes</taxon>
        <taxon>Russulales</taxon>
        <taxon>Russulaceae</taxon>
        <taxon>Russula</taxon>
    </lineage>
</organism>
<keyword evidence="2" id="KW-1185">Reference proteome</keyword>
<gene>
    <name evidence="1" type="ORF">F5148DRAFT_1151663</name>
</gene>
<evidence type="ECO:0000313" key="2">
    <source>
        <dbReference type="Proteomes" id="UP001207468"/>
    </source>
</evidence>